<keyword evidence="2 6" id="KW-0812">Transmembrane</keyword>
<dbReference type="RefSeq" id="WP_209241252.1">
    <property type="nucleotide sequence ID" value="NZ_JADKMA010000112.1"/>
</dbReference>
<feature type="transmembrane region" description="Helical" evidence="6">
    <location>
        <begin position="118"/>
        <end position="144"/>
    </location>
</feature>
<reference evidence="8 9" key="1">
    <citation type="submission" date="2020-11" db="EMBL/GenBank/DDBJ databases">
        <title>Streptomyces spirodelae sp. nov., isolated from duckweed.</title>
        <authorList>
            <person name="Saimee Y."/>
            <person name="Duangmal K."/>
        </authorList>
    </citation>
    <scope>NUCLEOTIDE SEQUENCE [LARGE SCALE GENOMIC DNA]</scope>
    <source>
        <strain evidence="8 9">S16-07</strain>
    </source>
</reference>
<keyword evidence="5" id="KW-0046">Antibiotic resistance</keyword>
<evidence type="ECO:0000256" key="6">
    <source>
        <dbReference type="RuleBase" id="RU361157"/>
    </source>
</evidence>
<dbReference type="Proteomes" id="UP001519064">
    <property type="component" value="Unassembled WGS sequence"/>
</dbReference>
<evidence type="ECO:0000259" key="7">
    <source>
        <dbReference type="PROSITE" id="PS51012"/>
    </source>
</evidence>
<evidence type="ECO:0000256" key="4">
    <source>
        <dbReference type="ARBA" id="ARBA00023136"/>
    </source>
</evidence>
<dbReference type="InterPro" id="IPR047817">
    <property type="entry name" value="ABC2_TM_bact-type"/>
</dbReference>
<evidence type="ECO:0000256" key="5">
    <source>
        <dbReference type="ARBA" id="ARBA00023251"/>
    </source>
</evidence>
<keyword evidence="3 6" id="KW-1133">Transmembrane helix</keyword>
<feature type="transmembrane region" description="Helical" evidence="6">
    <location>
        <begin position="36"/>
        <end position="56"/>
    </location>
</feature>
<accession>A0ABS3XFI8</accession>
<keyword evidence="6" id="KW-1003">Cell membrane</keyword>
<dbReference type="Pfam" id="PF01061">
    <property type="entry name" value="ABC2_membrane"/>
    <property type="match status" value="1"/>
</dbReference>
<keyword evidence="9" id="KW-1185">Reference proteome</keyword>
<feature type="transmembrane region" description="Helical" evidence="6">
    <location>
        <begin position="76"/>
        <end position="97"/>
    </location>
</feature>
<keyword evidence="6" id="KW-0813">Transport</keyword>
<dbReference type="PANTHER" id="PTHR43229:SF2">
    <property type="entry name" value="NODULATION PROTEIN J"/>
    <property type="match status" value="1"/>
</dbReference>
<name>A0ABS3XFI8_9ACTN</name>
<feature type="transmembrane region" description="Helical" evidence="6">
    <location>
        <begin position="150"/>
        <end position="172"/>
    </location>
</feature>
<evidence type="ECO:0000256" key="2">
    <source>
        <dbReference type="ARBA" id="ARBA00022692"/>
    </source>
</evidence>
<dbReference type="PANTHER" id="PTHR43229">
    <property type="entry name" value="NODULATION PROTEIN J"/>
    <property type="match status" value="1"/>
</dbReference>
<feature type="transmembrane region" description="Helical" evidence="6">
    <location>
        <begin position="184"/>
        <end position="205"/>
    </location>
</feature>
<keyword evidence="4 6" id="KW-0472">Membrane</keyword>
<protein>
    <recommendedName>
        <fullName evidence="6">Transport permease protein</fullName>
    </recommendedName>
</protein>
<evidence type="ECO:0000313" key="9">
    <source>
        <dbReference type="Proteomes" id="UP001519064"/>
    </source>
</evidence>
<gene>
    <name evidence="8" type="ORF">ITI46_21135</name>
</gene>
<comment type="subcellular location">
    <subcellularLocation>
        <location evidence="6">Cell membrane</location>
        <topology evidence="6">Multi-pass membrane protein</topology>
    </subcellularLocation>
    <subcellularLocation>
        <location evidence="1">Membrane</location>
        <topology evidence="1">Multi-pass membrane protein</topology>
    </subcellularLocation>
</comment>
<dbReference type="InterPro" id="IPR000412">
    <property type="entry name" value="ABC_2_transport"/>
</dbReference>
<proteinExistence type="inferred from homology"/>
<evidence type="ECO:0000313" key="8">
    <source>
        <dbReference type="EMBL" id="MBO8194144.1"/>
    </source>
</evidence>
<feature type="transmembrane region" description="Helical" evidence="6">
    <location>
        <begin position="243"/>
        <end position="260"/>
    </location>
</feature>
<feature type="domain" description="ABC transmembrane type-2" evidence="7">
    <location>
        <begin position="36"/>
        <end position="268"/>
    </location>
</feature>
<dbReference type="EMBL" id="JADKMA010000112">
    <property type="protein sequence ID" value="MBO8194144.1"/>
    <property type="molecule type" value="Genomic_DNA"/>
</dbReference>
<comment type="similarity">
    <text evidence="6">Belongs to the ABC-2 integral membrane protein family.</text>
</comment>
<evidence type="ECO:0000256" key="3">
    <source>
        <dbReference type="ARBA" id="ARBA00022989"/>
    </source>
</evidence>
<sequence length="272" mass="28812">MTTAHPHFTGARPLTVLTHAALLTGRLLRSLRRMPTFLVIGLVQPVIWLLLFGQLFSSVVDLPGFTHAGGGFLQFLTPGVVMMTALFASAWAGTTYLQDIDRGVMDRMLTSPASRGAMVLATMTYQAIQTLIQSLVIVAIALAAGARFPGGAAGVGITLLAAVLLTLTFSALSNAVALLTRQQATLIAISQFTTLPLMFLSSAVMDLGLAPGWVGGVADYNPMEWAVVAARDAMGTHTDWTTVWGHLGLLAAAALVMGLLSTRAFRTYRKQA</sequence>
<dbReference type="PROSITE" id="PS51012">
    <property type="entry name" value="ABC_TM2"/>
    <property type="match status" value="1"/>
</dbReference>
<comment type="caution">
    <text evidence="8">The sequence shown here is derived from an EMBL/GenBank/DDBJ whole genome shotgun (WGS) entry which is preliminary data.</text>
</comment>
<evidence type="ECO:0000256" key="1">
    <source>
        <dbReference type="ARBA" id="ARBA00004141"/>
    </source>
</evidence>
<dbReference type="InterPro" id="IPR013525">
    <property type="entry name" value="ABC2_TM"/>
</dbReference>
<dbReference type="InterPro" id="IPR051784">
    <property type="entry name" value="Nod_factor_ABC_transporter"/>
</dbReference>
<dbReference type="PIRSF" id="PIRSF006648">
    <property type="entry name" value="DrrB"/>
    <property type="match status" value="1"/>
</dbReference>
<organism evidence="8 9">
    <name type="scientific">Streptomyces oryzae</name>
    <dbReference type="NCBI Taxonomy" id="1434886"/>
    <lineage>
        <taxon>Bacteria</taxon>
        <taxon>Bacillati</taxon>
        <taxon>Actinomycetota</taxon>
        <taxon>Actinomycetes</taxon>
        <taxon>Kitasatosporales</taxon>
        <taxon>Streptomycetaceae</taxon>
        <taxon>Streptomyces</taxon>
    </lineage>
</organism>